<accession>A0ABN7W2L8</accession>
<proteinExistence type="predicted"/>
<comment type="caution">
    <text evidence="1">The sequence shown here is derived from an EMBL/GenBank/DDBJ whole genome shotgun (WGS) entry which is preliminary data.</text>
</comment>
<organism evidence="1 2">
    <name type="scientific">Gigaspora margarita</name>
    <dbReference type="NCBI Taxonomy" id="4874"/>
    <lineage>
        <taxon>Eukaryota</taxon>
        <taxon>Fungi</taxon>
        <taxon>Fungi incertae sedis</taxon>
        <taxon>Mucoromycota</taxon>
        <taxon>Glomeromycotina</taxon>
        <taxon>Glomeromycetes</taxon>
        <taxon>Diversisporales</taxon>
        <taxon>Gigasporaceae</taxon>
        <taxon>Gigaspora</taxon>
    </lineage>
</organism>
<evidence type="ECO:0000313" key="2">
    <source>
        <dbReference type="Proteomes" id="UP000789901"/>
    </source>
</evidence>
<sequence length="63" mass="7033">MVIEVKEALSNLEVGFTFPVLEIEKTSSNLYTETTPIYTYQPSEVTILNSTHQHIGVASPSNY</sequence>
<reference evidence="1 2" key="1">
    <citation type="submission" date="2021-06" db="EMBL/GenBank/DDBJ databases">
        <authorList>
            <person name="Kallberg Y."/>
            <person name="Tangrot J."/>
            <person name="Rosling A."/>
        </authorList>
    </citation>
    <scope>NUCLEOTIDE SEQUENCE [LARGE SCALE GENOMIC DNA]</scope>
    <source>
        <strain evidence="1 2">120-4 pot B 10/14</strain>
    </source>
</reference>
<keyword evidence="2" id="KW-1185">Reference proteome</keyword>
<protein>
    <submittedName>
        <fullName evidence="1">41417_t:CDS:1</fullName>
    </submittedName>
</protein>
<dbReference type="EMBL" id="CAJVQB010028708">
    <property type="protein sequence ID" value="CAG8812902.1"/>
    <property type="molecule type" value="Genomic_DNA"/>
</dbReference>
<dbReference type="Proteomes" id="UP000789901">
    <property type="component" value="Unassembled WGS sequence"/>
</dbReference>
<gene>
    <name evidence="1" type="ORF">GMARGA_LOCUS25662</name>
</gene>
<name>A0ABN7W2L8_GIGMA</name>
<feature type="non-terminal residue" evidence="1">
    <location>
        <position position="63"/>
    </location>
</feature>
<evidence type="ECO:0000313" key="1">
    <source>
        <dbReference type="EMBL" id="CAG8812902.1"/>
    </source>
</evidence>